<dbReference type="Gene3D" id="3.40.50.10090">
    <property type="match status" value="2"/>
</dbReference>
<dbReference type="SUPFAM" id="SSF69618">
    <property type="entry name" value="HemD-like"/>
    <property type="match status" value="1"/>
</dbReference>
<dbReference type="AlphaFoldDB" id="A0AA48HAI9"/>
<dbReference type="Proteomes" id="UP001330184">
    <property type="component" value="Chromosome"/>
</dbReference>
<dbReference type="InterPro" id="IPR039793">
    <property type="entry name" value="UROS/Hem4"/>
</dbReference>
<dbReference type="RefSeq" id="WP_224835849.1">
    <property type="nucleotide sequence ID" value="NZ_AP027268.1"/>
</dbReference>
<evidence type="ECO:0000313" key="3">
    <source>
        <dbReference type="Proteomes" id="UP001330184"/>
    </source>
</evidence>
<dbReference type="GO" id="GO:0006780">
    <property type="term" value="P:uroporphyrinogen III biosynthetic process"/>
    <property type="evidence" value="ECO:0007669"/>
    <property type="project" value="InterPro"/>
</dbReference>
<feature type="domain" description="Tetrapyrrole biosynthesis uroporphyrinogen III synthase" evidence="1">
    <location>
        <begin position="21"/>
        <end position="208"/>
    </location>
</feature>
<dbReference type="EMBL" id="AP027268">
    <property type="protein sequence ID" value="BDW92527.1"/>
    <property type="molecule type" value="Genomic_DNA"/>
</dbReference>
<dbReference type="InterPro" id="IPR003754">
    <property type="entry name" value="4pyrrol_synth_uPrphyn_synth"/>
</dbReference>
<dbReference type="GO" id="GO:0005829">
    <property type="term" value="C:cytosol"/>
    <property type="evidence" value="ECO:0007669"/>
    <property type="project" value="TreeGrafter"/>
</dbReference>
<sequence>MKTVLSTKILSPSQKELFLNSGLGLVEYNALSIEFLEDKIPLEHKNYVFTSQNTVKVFIKQTEGLDRAGFRAFCVGDKTRSLLEDNGILVVESMQYASELGKVIAQNNRCDSFLFLCGNKRRDDLPNAFKKNNIRYKEMEVYRTHSNPKAFNRNFDGILFYSPSGIQSYLLENKLGNSMLFCIGNTTAAEAKKHSENIILANKPTVENVLVQAINYYKNL</sequence>
<dbReference type="CDD" id="cd06578">
    <property type="entry name" value="HemD"/>
    <property type="match status" value="1"/>
</dbReference>
<dbReference type="GO" id="GO:0004852">
    <property type="term" value="F:uroporphyrinogen-III synthase activity"/>
    <property type="evidence" value="ECO:0007669"/>
    <property type="project" value="InterPro"/>
</dbReference>
<proteinExistence type="predicted"/>
<organism evidence="2 3">
    <name type="scientific">Flagellimonas marinaquae</name>
    <dbReference type="NCBI Taxonomy" id="254955"/>
    <lineage>
        <taxon>Bacteria</taxon>
        <taxon>Pseudomonadati</taxon>
        <taxon>Bacteroidota</taxon>
        <taxon>Flavobacteriia</taxon>
        <taxon>Flavobacteriales</taxon>
        <taxon>Flavobacteriaceae</taxon>
        <taxon>Flagellimonas</taxon>
    </lineage>
</organism>
<keyword evidence="3" id="KW-1185">Reference proteome</keyword>
<protein>
    <submittedName>
        <fullName evidence="2">Uroporphyrinogen-III synthase</fullName>
    </submittedName>
</protein>
<evidence type="ECO:0000259" key="1">
    <source>
        <dbReference type="Pfam" id="PF02602"/>
    </source>
</evidence>
<accession>A0AA48HAI9</accession>
<dbReference type="PANTHER" id="PTHR12390:SF0">
    <property type="entry name" value="UROPORPHYRINOGEN-III SYNTHASE"/>
    <property type="match status" value="1"/>
</dbReference>
<name>A0AA48HAI9_9FLAO</name>
<gene>
    <name evidence="2" type="primary">hemD</name>
    <name evidence="2" type="ORF">MACH07_13590</name>
</gene>
<reference evidence="2 3" key="1">
    <citation type="submission" date="2023-01" db="EMBL/GenBank/DDBJ databases">
        <title>Complete genome sequence of Muricauda aquimarina strain IFOP_LL357.</title>
        <authorList>
            <person name="Gajardo G."/>
            <person name="Ueki S."/>
            <person name="Maruyama F."/>
        </authorList>
    </citation>
    <scope>NUCLEOTIDE SEQUENCE [LARGE SCALE GENOMIC DNA]</scope>
    <source>
        <strain evidence="2 3">IFOP_LL357</strain>
    </source>
</reference>
<evidence type="ECO:0000313" key="2">
    <source>
        <dbReference type="EMBL" id="BDW92527.1"/>
    </source>
</evidence>
<dbReference type="Pfam" id="PF02602">
    <property type="entry name" value="HEM4"/>
    <property type="match status" value="1"/>
</dbReference>
<dbReference type="InterPro" id="IPR036108">
    <property type="entry name" value="4pyrrol_syn_uPrphyn_synt_sf"/>
</dbReference>
<dbReference type="PANTHER" id="PTHR12390">
    <property type="entry name" value="UROPORPHYRINOGEN III SYNTHASE"/>
    <property type="match status" value="1"/>
</dbReference>